<organism evidence="8 9">
    <name type="scientific">Pachysolen tannophilus NRRL Y-2460</name>
    <dbReference type="NCBI Taxonomy" id="669874"/>
    <lineage>
        <taxon>Eukaryota</taxon>
        <taxon>Fungi</taxon>
        <taxon>Dikarya</taxon>
        <taxon>Ascomycota</taxon>
        <taxon>Saccharomycotina</taxon>
        <taxon>Pichiomycetes</taxon>
        <taxon>Pachysolenaceae</taxon>
        <taxon>Pachysolen</taxon>
    </lineage>
</organism>
<dbReference type="EMBL" id="KV454015">
    <property type="protein sequence ID" value="ODV94896.1"/>
    <property type="molecule type" value="Genomic_DNA"/>
</dbReference>
<name>A0A1E4TT29_PACTA</name>
<evidence type="ECO:0000256" key="1">
    <source>
        <dbReference type="ARBA" id="ARBA00004797"/>
    </source>
</evidence>
<protein>
    <recommendedName>
        <fullName evidence="6">tRNA wybutosine-synthesizing protein 2</fullName>
        <shortName evidence="6">tRNA-yW-synthesizing protein 2</shortName>
    </recommendedName>
    <alternativeName>
        <fullName evidence="6">tRNA(Phe) (4-demethylwyosine(37)-C(7)) aminocarboxypropyltransferase</fullName>
    </alternativeName>
</protein>
<dbReference type="Gene3D" id="3.40.50.150">
    <property type="entry name" value="Vaccinia Virus protein VP39"/>
    <property type="match status" value="1"/>
</dbReference>
<dbReference type="GO" id="GO:0031591">
    <property type="term" value="P:wybutosine biosynthetic process"/>
    <property type="evidence" value="ECO:0007669"/>
    <property type="project" value="EnsemblFungi"/>
</dbReference>
<feature type="domain" description="SAM-dependent methyltransferase TRM5/TYW2-type" evidence="7">
    <location>
        <begin position="117"/>
        <end position="432"/>
    </location>
</feature>
<evidence type="ECO:0000256" key="3">
    <source>
        <dbReference type="ARBA" id="ARBA00022691"/>
    </source>
</evidence>
<evidence type="ECO:0000256" key="6">
    <source>
        <dbReference type="PIRNR" id="PIRNR038972"/>
    </source>
</evidence>
<dbReference type="AlphaFoldDB" id="A0A1E4TT29"/>
<dbReference type="GO" id="GO:0102522">
    <property type="term" value="F:tRNA 4-demethylwyosine alpha-amino-alpha-carboxypropyltransferase activity"/>
    <property type="evidence" value="ECO:0007669"/>
    <property type="project" value="UniProtKB-EC"/>
</dbReference>
<evidence type="ECO:0000256" key="5">
    <source>
        <dbReference type="ARBA" id="ARBA00049400"/>
    </source>
</evidence>
<comment type="catalytic activity">
    <reaction evidence="5">
        <text>4-demethylwyosine(37) in tRNA(Phe) + S-adenosyl-L-methionine = 4-demethyl-7-[(3S)-3-amino-3-carboxypropyl]wyosine(37) in tRNA(Phe) + S-methyl-5'-thioadenosine + H(+)</text>
        <dbReference type="Rhea" id="RHEA:36355"/>
        <dbReference type="Rhea" id="RHEA-COMP:10164"/>
        <dbReference type="Rhea" id="RHEA-COMP:10378"/>
        <dbReference type="ChEBI" id="CHEBI:15378"/>
        <dbReference type="ChEBI" id="CHEBI:17509"/>
        <dbReference type="ChEBI" id="CHEBI:59789"/>
        <dbReference type="ChEBI" id="CHEBI:64315"/>
        <dbReference type="ChEBI" id="CHEBI:73550"/>
        <dbReference type="EC" id="2.5.1.114"/>
    </reaction>
</comment>
<keyword evidence="3 6" id="KW-0949">S-adenosyl-L-methionine</keyword>
<dbReference type="Pfam" id="PF02475">
    <property type="entry name" value="TRM5-TYW2_MTfase"/>
    <property type="match status" value="1"/>
</dbReference>
<dbReference type="InterPro" id="IPR026274">
    <property type="entry name" value="tRNA_wybutosine_synth_prot_2"/>
</dbReference>
<dbReference type="InterPro" id="IPR056743">
    <property type="entry name" value="TRM5-TYW2-like_MTfase"/>
</dbReference>
<evidence type="ECO:0000256" key="4">
    <source>
        <dbReference type="ARBA" id="ARBA00022694"/>
    </source>
</evidence>
<dbReference type="PANTHER" id="PTHR23245">
    <property type="entry name" value="TRNA METHYLTRANSFERASE"/>
    <property type="match status" value="1"/>
</dbReference>
<dbReference type="InterPro" id="IPR030382">
    <property type="entry name" value="MeTrfase_TRM5/TYW2"/>
</dbReference>
<keyword evidence="4 6" id="KW-0819">tRNA processing</keyword>
<comment type="subcellular location">
    <subcellularLocation>
        <location evidence="6">Cytoplasm</location>
    </subcellularLocation>
</comment>
<comment type="similarity">
    <text evidence="6">Belongs to the class I-like SAM-binding methyltransferase superfamily. TRM5/TYW2 family.</text>
</comment>
<dbReference type="STRING" id="669874.A0A1E4TT29"/>
<reference evidence="9" key="1">
    <citation type="submission" date="2016-05" db="EMBL/GenBank/DDBJ databases">
        <title>Comparative genomics of biotechnologically important yeasts.</title>
        <authorList>
            <consortium name="DOE Joint Genome Institute"/>
            <person name="Riley R."/>
            <person name="Haridas S."/>
            <person name="Wolfe K.H."/>
            <person name="Lopes M.R."/>
            <person name="Hittinger C.T."/>
            <person name="Goker M."/>
            <person name="Salamov A."/>
            <person name="Wisecaver J."/>
            <person name="Long T.M."/>
            <person name="Aerts A.L."/>
            <person name="Barry K."/>
            <person name="Choi C."/>
            <person name="Clum A."/>
            <person name="Coughlan A.Y."/>
            <person name="Deshpande S."/>
            <person name="Douglass A.P."/>
            <person name="Hanson S.J."/>
            <person name="Klenk H.-P."/>
            <person name="Labutti K."/>
            <person name="Lapidus A."/>
            <person name="Lindquist E."/>
            <person name="Lipzen A."/>
            <person name="Meier-Kolthoff J.P."/>
            <person name="Ohm R.A."/>
            <person name="Otillar R.P."/>
            <person name="Pangilinan J."/>
            <person name="Peng Y."/>
            <person name="Rokas A."/>
            <person name="Rosa C.A."/>
            <person name="Scheuner C."/>
            <person name="Sibirny A.A."/>
            <person name="Slot J.C."/>
            <person name="Stielow J.B."/>
            <person name="Sun H."/>
            <person name="Kurtzman C.P."/>
            <person name="Blackwell M."/>
            <person name="Grigoriev I.V."/>
            <person name="Jeffries T.W."/>
        </authorList>
    </citation>
    <scope>NUCLEOTIDE SEQUENCE [LARGE SCALE GENOMIC DNA]</scope>
    <source>
        <strain evidence="9">NRRL Y-2460</strain>
    </source>
</reference>
<dbReference type="GO" id="GO:0005737">
    <property type="term" value="C:cytoplasm"/>
    <property type="evidence" value="ECO:0007669"/>
    <property type="project" value="UniProtKB-SubCell"/>
</dbReference>
<dbReference type="InterPro" id="IPR029063">
    <property type="entry name" value="SAM-dependent_MTases_sf"/>
</dbReference>
<keyword evidence="6" id="KW-0963">Cytoplasm</keyword>
<dbReference type="SUPFAM" id="SSF53335">
    <property type="entry name" value="S-adenosyl-L-methionine-dependent methyltransferases"/>
    <property type="match status" value="1"/>
</dbReference>
<comment type="pathway">
    <text evidence="1 6">tRNA modification; wybutosine-tRNA(Phe) biosynthesis.</text>
</comment>
<evidence type="ECO:0000313" key="9">
    <source>
        <dbReference type="Proteomes" id="UP000094236"/>
    </source>
</evidence>
<dbReference type="PIRSF" id="PIRSF038972">
    <property type="entry name" value="Trm12"/>
    <property type="match status" value="1"/>
</dbReference>
<dbReference type="PANTHER" id="PTHR23245:SF25">
    <property type="entry name" value="TRNA WYBUTOSINE-SYNTHESIZING PROTEIN 2 HOMOLOG"/>
    <property type="match status" value="1"/>
</dbReference>
<dbReference type="UniPathway" id="UPA00375"/>
<dbReference type="GO" id="GO:0030488">
    <property type="term" value="P:tRNA methylation"/>
    <property type="evidence" value="ECO:0007669"/>
    <property type="project" value="EnsemblFungi"/>
</dbReference>
<evidence type="ECO:0000256" key="2">
    <source>
        <dbReference type="ARBA" id="ARBA00022679"/>
    </source>
</evidence>
<dbReference type="PROSITE" id="PS51684">
    <property type="entry name" value="SAM_MT_TRM5_TYW2"/>
    <property type="match status" value="1"/>
</dbReference>
<accession>A0A1E4TT29</accession>
<dbReference type="Proteomes" id="UP000094236">
    <property type="component" value="Unassembled WGS sequence"/>
</dbReference>
<gene>
    <name evidence="8" type="ORF">PACTADRAFT_76491</name>
</gene>
<sequence length="434" mass="50399">MNIVLSGDNRHLIKPLKDILESFDLLNKNVKIKIQENFIIIPTFLSSDDNIEKYLFDKTKNQDKNNELILKNLDVISYVSSESEHNDIGVSYKNGSGSSLTLIIQDIIKELDPTISNDMINKLILSSPKRYSIYPPLILFPHDTLDYIMRRPFNILPLYGDFGPIINEQRLEFPTNEDFTNEFWCSCIQNGIYQTWAPRFTMFSRGNIKEKIRILNNFNKIENNICIDLYAGIGYFTLCYLKKNARQLFCWELNPWSIEGLIRGLKKNGYTYKLIERKDSLTKIDPKIKVYIFKESNEFAFERFFKLNEKFPISHINLGLLPSSKKSWPISLKIIKFFSNIDSTFIHIHENVESKELNKFMEITKHELELMCNNNVIGDSSETSVTQDTSDIGDTNVTEDMSRIQVDATHLEKIKTFAPDVYHICADFKISKSA</sequence>
<dbReference type="GO" id="GO:0008757">
    <property type="term" value="F:S-adenosylmethionine-dependent methyltransferase activity"/>
    <property type="evidence" value="ECO:0007669"/>
    <property type="project" value="EnsemblFungi"/>
</dbReference>
<evidence type="ECO:0000259" key="7">
    <source>
        <dbReference type="PROSITE" id="PS51684"/>
    </source>
</evidence>
<proteinExistence type="inferred from homology"/>
<dbReference type="OrthoDB" id="2387925at2759"/>
<comment type="function">
    <text evidence="6">S-adenosyl-L-methionine-dependent transferase that acts as a component of the wybutosine biosynthesis pathway. Wybutosine is a hyper modified guanosine with a tricyclic base found at the 3'-position adjacent to the anticodon of eukaryotic phenylalanine tRNA. Catalyzes the transfer of the alpha-amino-alpha-carboxypropyl (acp) group from S-adenosyl-L-methionine to the C-7 position of 4-demethylwyosine (imG-14) to produce wybutosine-86.</text>
</comment>
<dbReference type="GO" id="GO:0008175">
    <property type="term" value="F:tRNA methyltransferase activity"/>
    <property type="evidence" value="ECO:0007669"/>
    <property type="project" value="TreeGrafter"/>
</dbReference>
<keyword evidence="9" id="KW-1185">Reference proteome</keyword>
<evidence type="ECO:0000313" key="8">
    <source>
        <dbReference type="EMBL" id="ODV94896.1"/>
    </source>
</evidence>
<keyword evidence="2 6" id="KW-0808">Transferase</keyword>